<dbReference type="PATRIC" id="fig|69222.5.peg.1861"/>
<organism evidence="2 3">
    <name type="scientific">Erwinia mallotivora</name>
    <dbReference type="NCBI Taxonomy" id="69222"/>
    <lineage>
        <taxon>Bacteria</taxon>
        <taxon>Pseudomonadati</taxon>
        <taxon>Pseudomonadota</taxon>
        <taxon>Gammaproteobacteria</taxon>
        <taxon>Enterobacterales</taxon>
        <taxon>Erwiniaceae</taxon>
        <taxon>Erwinia</taxon>
    </lineage>
</organism>
<feature type="compositionally biased region" description="Low complexity" evidence="1">
    <location>
        <begin position="91"/>
        <end position="102"/>
    </location>
</feature>
<dbReference type="Proteomes" id="UP000019918">
    <property type="component" value="Unassembled WGS sequence"/>
</dbReference>
<evidence type="ECO:0000313" key="2">
    <source>
        <dbReference type="EMBL" id="EXU75759.1"/>
    </source>
</evidence>
<proteinExistence type="predicted"/>
<comment type="caution">
    <text evidence="2">The sequence shown here is derived from an EMBL/GenBank/DDBJ whole genome shotgun (WGS) entry which is preliminary data.</text>
</comment>
<reference evidence="2 3" key="1">
    <citation type="submission" date="2014-02" db="EMBL/GenBank/DDBJ databases">
        <title>Draft genome of Erwinia mallotivora strain BT-MARDI, a papaya dieback pathogen.</title>
        <authorList>
            <person name="Redzuan R."/>
            <person name="Abu Bakar N."/>
            <person name="Badrun R."/>
            <person name="Mohd Raih M.F."/>
            <person name="Rozano L."/>
            <person name="Mat Amin N."/>
        </authorList>
    </citation>
    <scope>NUCLEOTIDE SEQUENCE [LARGE SCALE GENOMIC DNA]</scope>
    <source>
        <strain evidence="2 3">BT-MARDI</strain>
    </source>
</reference>
<feature type="compositionally biased region" description="Acidic residues" evidence="1">
    <location>
        <begin position="295"/>
        <end position="304"/>
    </location>
</feature>
<feature type="compositionally biased region" description="Polar residues" evidence="1">
    <location>
        <begin position="189"/>
        <end position="201"/>
    </location>
</feature>
<feature type="compositionally biased region" description="Basic and acidic residues" evidence="1">
    <location>
        <begin position="138"/>
        <end position="148"/>
    </location>
</feature>
<evidence type="ECO:0000256" key="1">
    <source>
        <dbReference type="SAM" id="MobiDB-lite"/>
    </source>
</evidence>
<keyword evidence="3" id="KW-1185">Reference proteome</keyword>
<name>A0A014MCH3_9GAMM</name>
<dbReference type="OrthoDB" id="6722206at2"/>
<accession>A0A014MCH3</accession>
<feature type="compositionally biased region" description="Low complexity" evidence="1">
    <location>
        <begin position="25"/>
        <end position="46"/>
    </location>
</feature>
<feature type="region of interest" description="Disordered" evidence="1">
    <location>
        <begin position="189"/>
        <end position="336"/>
    </location>
</feature>
<protein>
    <submittedName>
        <fullName evidence="2">Avirulence protein</fullName>
    </submittedName>
</protein>
<dbReference type="STRING" id="69222.BG55_09025"/>
<dbReference type="RefSeq" id="WP_034936488.1">
    <property type="nucleotide sequence ID" value="NZ_JFHN01000044.1"/>
</dbReference>
<dbReference type="EMBL" id="JFHN01000044">
    <property type="protein sequence ID" value="EXU75759.1"/>
    <property type="molecule type" value="Genomic_DNA"/>
</dbReference>
<feature type="region of interest" description="Disordered" evidence="1">
    <location>
        <begin position="1"/>
        <end position="166"/>
    </location>
</feature>
<dbReference type="InterPro" id="IPR021085">
    <property type="entry name" value="AvrE_T3Es"/>
</dbReference>
<evidence type="ECO:0000313" key="3">
    <source>
        <dbReference type="Proteomes" id="UP000019918"/>
    </source>
</evidence>
<sequence length="1912" mass="207961">MKLRLHGTDQKAVVQNVEQKKTGKGAALQQGSSSSAPQAAAGSLASDGKNRGKLPDVHQQPAGQDGKSAGRQQKKSFSLKSMFGFKKSERTSAQTATSSAAAPEAGRTRRPTLGDLLAEPQAEDEPETAAPPAAARLTRSDGVKRHSLGDMNGRPMVKEGHSDSVPTHLKHQQLQNFSQMRQNMLSRINQPSSTTASQTPVNIPGSHHEIEEEPLSPPATAHIPGSHHEIEEEPLSPPTTAHIPGSHHEIEELPPTPPGSPETTHGAGETHGHGHHQQIEAHQPAAATSSGTSEITEEDDDSEFEQLNQQRLARERENPTQPPRLGEATPITRKFQPTLSTIAESMLETESSIKPSSLQGASTLSTTPIAPLGMALANGKLQLASSNPPAINTLLSQTLGKEDQHYLAHSASSDGRQHLLLDKQGRLFDIKSHESGYSVLHNSQSSAIRTKLAQVGDTPVSLENNNGKIQISIGTDGQNKLNVNQPGDVHRSLLSGVWQHPAGGAQPAGESIRLHDDKIHILNPEIGVWQTAGKESHGQLSRQADGKLYAVQDSRTLHNLSDNHTSEKFVDKIKSFAVSEHGQVAVLTDTESPHHICLMPSSNASPEQRVQFSLHLADTMQMLKRGEPHLETQSIGISNGKLYAADSEGKLYSGVLSQVRDNELPMKSMSQKVLKQHFGHDHRIEGFFTDNHGQLNALVKDNFRQQHACPLGDDHQFHAGWNLSDTLVINSHLGLQNVNPEPHQILNMGREGSLTLQEGKVHYFDQLTKGWTAAESDCKQLKKGLDGAAYILKEGEVKRLDINQSTSSISQGKDNFFTLPHVRNKPEPGSALQGLDKADKAQAMAVIGVNKYLALSEKGDIRSFQIKPGTQQLARPAQTLSREGITGTLKDIHVDHQQNLYAVNHDGEIFHQPREQWQSGEAGGSWQKLAMPHSESELERLEMDHENQPVATMTDGTLHQLREGEWHAHTAPEPAPLEVGQRGSEQVFARLNQGLKGRLIPGTGVNMQLTAQVGGQTGMENRKIASKFTDRVRAYIFNPTMATPRPIKNAAYNMQHNWQGRRGLNSVYEMQGALIKQLEAHNVRNSGTQMDLHSKMEALDLGEHGAALLNDMKRFREELEHSAVRSATELGQHQGVLKSNGQINEEFKPSASKAVIQIFNVNRSGRDLSKALEKAVSSAAPSPESKLQTLLSHFVKAGVNMSHQKGDVPMGRQRDPNDETSLTKSRLILDTVTIGDLHQLADKAALVSGHQPDPGQIKQLRQQFDTLREKQYGANPIKQFTDMGFSHNAPLEANYDAVKAFINAFKKEHHGVNLTTRTVLDTQGNAQLEKKLKDTLLSLDGGESMSFSRAYGGGLSTAFVPTLNKIPVPIVPGAGITLDRAYNLSFGRTSGGLDVTFGRDGGATGTISVATGHDLMPYMTGKKTTAENASDWLSKKHKISPDFRIGGSISSNIQGTLQNSLNFKLTEDELPDFLHGLTHGTLTPTELMKKGIEHQMKQGTILVFNVDTSAAFDLRAGINITNDGAKPDGVTFRASTGISGSANLVTAKRERSTQKGEFGSTVAASDNRATFLNSANVGANLTLSVGVAHGFTRDGKAMGNATKEPAKSVGTFPAFTSTNVAVSLAMDNRTTQRISVEMKQADPITSNDISELTSTLGKHFKDSESTKLLADLKKQENPDPVKQLNDLHRHFSRSNVVGDDRYEAIRNLEQLTLRQRAAETNVMGLGSARHSTSYSNLSRLDENGIVDTLKQHFHAALPPTNATRLSAMMDNDPVLKGLIKQLQSTPFSSASVSMELKDGLRDQTERAILDGKVGREELGLLFQDRNNLRIRSISVSQNVTKSEGFNTPTLLLGASNSAGVSMERNIGTINFKYGQDQDTPRRFTLEGEIAKANPEVASALSELRKEGFEMKS</sequence>
<feature type="compositionally biased region" description="Low complexity" evidence="1">
    <location>
        <begin position="285"/>
        <end position="294"/>
    </location>
</feature>
<dbReference type="Pfam" id="PF11725">
    <property type="entry name" value="AvrE_T3Es"/>
    <property type="match status" value="1"/>
</dbReference>
<gene>
    <name evidence="2" type="ORF">BG55_09025</name>
</gene>